<dbReference type="GO" id="GO:0046487">
    <property type="term" value="P:glyoxylate metabolic process"/>
    <property type="evidence" value="ECO:0007669"/>
    <property type="project" value="TreeGrafter"/>
</dbReference>
<dbReference type="EMBL" id="CP011975">
    <property type="protein sequence ID" value="AKP33617.1"/>
    <property type="molecule type" value="Genomic_DNA"/>
</dbReference>
<evidence type="ECO:0000313" key="5">
    <source>
        <dbReference type="EMBL" id="AKP33617.1"/>
    </source>
</evidence>
<dbReference type="InterPro" id="IPR053398">
    <property type="entry name" value="HPT_OtnI_isomerases"/>
</dbReference>
<dbReference type="NCBIfam" id="NF043033">
    <property type="entry name" value="OxoTetrIsom"/>
    <property type="match status" value="1"/>
</dbReference>
<dbReference type="GO" id="GO:0008903">
    <property type="term" value="F:hydroxypyruvate isomerase activity"/>
    <property type="evidence" value="ECO:0007669"/>
    <property type="project" value="UniProtKB-EC"/>
</dbReference>
<gene>
    <name evidence="6" type="primary">ygbM</name>
    <name evidence="5" type="ORF">ACZ76_08725</name>
    <name evidence="6" type="ORF">ERS008460_03422</name>
</gene>
<dbReference type="PANTHER" id="PTHR43489">
    <property type="entry name" value="ISOMERASE"/>
    <property type="match status" value="1"/>
</dbReference>
<evidence type="ECO:0000256" key="3">
    <source>
        <dbReference type="PIRSR" id="PIRSR006241-50"/>
    </source>
</evidence>
<evidence type="ECO:0000256" key="2">
    <source>
        <dbReference type="PIRNR" id="PIRNR006241"/>
    </source>
</evidence>
<keyword evidence="1 2" id="KW-0413">Isomerase</keyword>
<dbReference type="InterPro" id="IPR036237">
    <property type="entry name" value="Xyl_isomerase-like_sf"/>
</dbReference>
<dbReference type="SUPFAM" id="SSF51658">
    <property type="entry name" value="Xylose isomerase-like"/>
    <property type="match status" value="1"/>
</dbReference>
<evidence type="ECO:0000259" key="4">
    <source>
        <dbReference type="Pfam" id="PF01261"/>
    </source>
</evidence>
<keyword evidence="8" id="KW-1185">Reference proteome</keyword>
<reference evidence="6" key="2">
    <citation type="submission" date="2015-03" db="EMBL/GenBank/DDBJ databases">
        <authorList>
            <person name="Murphy D."/>
        </authorList>
    </citation>
    <scope>NUCLEOTIDE SEQUENCE [LARGE SCALE GENOMIC DNA]</scope>
    <source>
        <strain evidence="6">IP27925</strain>
    </source>
</reference>
<dbReference type="AlphaFoldDB" id="A0A0T9US11"/>
<evidence type="ECO:0000313" key="7">
    <source>
        <dbReference type="Proteomes" id="UP000040088"/>
    </source>
</evidence>
<dbReference type="InterPro" id="IPR013022">
    <property type="entry name" value="Xyl_isomerase-like_TIM-brl"/>
</dbReference>
<dbReference type="KEGG" id="yak:ACZ76_08725"/>
<reference evidence="5 8" key="1">
    <citation type="journal article" date="2015" name="Genome Announc.">
        <title>De Novo Genome Sequence of Yersinia aleksiciae Y159T.</title>
        <authorList>
            <person name="Sprague L.D."/>
            <person name="Neubauer H."/>
        </authorList>
    </citation>
    <scope>NUCLEOTIDE SEQUENCE [LARGE SCALE GENOMIC DNA]</scope>
    <source>
        <strain evidence="5 8">159</strain>
    </source>
</reference>
<accession>A0A0T9US11</accession>
<dbReference type="FunFam" id="3.20.20.150:FF:000007">
    <property type="entry name" value="Hydroxypyruvate isomerase"/>
    <property type="match status" value="1"/>
</dbReference>
<comment type="similarity">
    <text evidence="2">Belongs to the hyi family.</text>
</comment>
<dbReference type="OrthoDB" id="9786584at2"/>
<evidence type="ECO:0000313" key="6">
    <source>
        <dbReference type="EMBL" id="CNL65040.1"/>
    </source>
</evidence>
<feature type="active site" description="Proton donor/acceptor" evidence="3">
    <location>
        <position position="240"/>
    </location>
</feature>
<dbReference type="Proteomes" id="UP000040088">
    <property type="component" value="Unassembled WGS sequence"/>
</dbReference>
<keyword evidence="6" id="KW-0670">Pyruvate</keyword>
<dbReference type="PIRSF" id="PIRSF006241">
    <property type="entry name" value="HyI"/>
    <property type="match status" value="1"/>
</dbReference>
<feature type="active site" description="Proton donor/acceptor" evidence="3">
    <location>
        <position position="143"/>
    </location>
</feature>
<dbReference type="EMBL" id="CQEM01000018">
    <property type="protein sequence ID" value="CNL65040.1"/>
    <property type="molecule type" value="Genomic_DNA"/>
</dbReference>
<dbReference type="RefSeq" id="WP_048618538.1">
    <property type="nucleotide sequence ID" value="NZ_CABMLM010000005.1"/>
</dbReference>
<dbReference type="PANTHER" id="PTHR43489:SF6">
    <property type="entry name" value="HYDROXYPYRUVATE ISOMERASE-RELATED"/>
    <property type="match status" value="1"/>
</dbReference>
<dbReference type="InterPro" id="IPR050417">
    <property type="entry name" value="Sugar_Epim/Isomerase"/>
</dbReference>
<feature type="domain" description="Xylose isomerase-like TIM barrel" evidence="4">
    <location>
        <begin position="21"/>
        <end position="257"/>
    </location>
</feature>
<reference evidence="7" key="3">
    <citation type="submission" date="2015-03" db="EMBL/GenBank/DDBJ databases">
        <authorList>
            <consortium name="Pathogen Informatics"/>
        </authorList>
    </citation>
    <scope>NUCLEOTIDE SEQUENCE [LARGE SCALE GENOMIC DNA]</scope>
    <source>
        <strain evidence="7">IP27925</strain>
    </source>
</reference>
<organism evidence="6 7">
    <name type="scientific">Yersinia aleksiciae</name>
    <dbReference type="NCBI Taxonomy" id="263819"/>
    <lineage>
        <taxon>Bacteria</taxon>
        <taxon>Pseudomonadati</taxon>
        <taxon>Pseudomonadota</taxon>
        <taxon>Gammaproteobacteria</taxon>
        <taxon>Enterobacterales</taxon>
        <taxon>Yersiniaceae</taxon>
        <taxon>Yersinia</taxon>
    </lineage>
</organism>
<dbReference type="Gene3D" id="3.20.20.150">
    <property type="entry name" value="Divalent-metal-dependent TIM barrel enzymes"/>
    <property type="match status" value="1"/>
</dbReference>
<dbReference type="Pfam" id="PF01261">
    <property type="entry name" value="AP_endonuc_2"/>
    <property type="match status" value="1"/>
</dbReference>
<evidence type="ECO:0000313" key="8">
    <source>
        <dbReference type="Proteomes" id="UP000069914"/>
    </source>
</evidence>
<proteinExistence type="inferred from homology"/>
<dbReference type="Proteomes" id="UP000069914">
    <property type="component" value="Chromosome"/>
</dbReference>
<evidence type="ECO:0000256" key="1">
    <source>
        <dbReference type="ARBA" id="ARBA00023235"/>
    </source>
</evidence>
<dbReference type="InterPro" id="IPR026040">
    <property type="entry name" value="HyI-like"/>
</dbReference>
<name>A0A0T9US11_YERAE</name>
<dbReference type="GeneID" id="61902161"/>
<sequence>MPKFAANLSMLFNEVPFLARFKAAADAGFKAVEFLFPYDYPADQLAAQLQQHRLHLALFNTPPGQPLSGEWGLAALPGREAQARQDIDRALEYALALNCSSIHVMAGIVPPSADRAAYQQTFIDNIRYAAEKCAPHQINILIEALSPQVKPHYLFSSQYQTHELLSLIDRGNVFMQLDLFHAQLVDGNLTQLIEDFAGRYAHIQIASAPHRHEPDDGEINYTYLFDLLNKVGYQGWIGCEYHPKTDTLAGLGWIKKYLNS</sequence>
<protein>
    <submittedName>
        <fullName evidence="6">Hydroxypyruvate isomerase</fullName>
        <ecNumber evidence="6">5.3.1.22</ecNumber>
    </submittedName>
</protein>
<dbReference type="EC" id="5.3.1.22" evidence="6"/>